<feature type="non-terminal residue" evidence="1">
    <location>
        <position position="156"/>
    </location>
</feature>
<keyword evidence="2" id="KW-1185">Reference proteome</keyword>
<name>A0A9W8CVZ4_9FUNG</name>
<accession>A0A9W8CVZ4</accession>
<protein>
    <submittedName>
        <fullName evidence="1">Uncharacterized protein</fullName>
    </submittedName>
</protein>
<comment type="caution">
    <text evidence="1">The sequence shown here is derived from an EMBL/GenBank/DDBJ whole genome shotgun (WGS) entry which is preliminary data.</text>
</comment>
<sequence>MFGRPYISDCLPTLQDAVDRGYGPYVREIMVRLCSIDYNFVGTEQHPNPLHVIQSCGQLPSVRSLNFRIEPEQRYNFQGNVMGYNYLYRSVPNIELCDPGRVSDLFCSVVDSIMERMPNIRDVAVYGTDDTLHLHFPDSYSDDEQDDDDIFIDPTD</sequence>
<reference evidence="1" key="1">
    <citation type="submission" date="2022-07" db="EMBL/GenBank/DDBJ databases">
        <title>Phylogenomic reconstructions and comparative analyses of Kickxellomycotina fungi.</title>
        <authorList>
            <person name="Reynolds N.K."/>
            <person name="Stajich J.E."/>
            <person name="Barry K."/>
            <person name="Grigoriev I.V."/>
            <person name="Crous P."/>
            <person name="Smith M.E."/>
        </authorList>
    </citation>
    <scope>NUCLEOTIDE SEQUENCE</scope>
    <source>
        <strain evidence="1">BCRC 34381</strain>
    </source>
</reference>
<dbReference type="Proteomes" id="UP001143981">
    <property type="component" value="Unassembled WGS sequence"/>
</dbReference>
<evidence type="ECO:0000313" key="1">
    <source>
        <dbReference type="EMBL" id="KAJ1726335.1"/>
    </source>
</evidence>
<proteinExistence type="predicted"/>
<dbReference type="AlphaFoldDB" id="A0A9W8CVZ4"/>
<dbReference type="EMBL" id="JANBOI010001620">
    <property type="protein sequence ID" value="KAJ1726335.1"/>
    <property type="molecule type" value="Genomic_DNA"/>
</dbReference>
<evidence type="ECO:0000313" key="2">
    <source>
        <dbReference type="Proteomes" id="UP001143981"/>
    </source>
</evidence>
<gene>
    <name evidence="1" type="ORF">LPJ61_005256</name>
</gene>
<organism evidence="1 2">
    <name type="scientific">Coemansia biformis</name>
    <dbReference type="NCBI Taxonomy" id="1286918"/>
    <lineage>
        <taxon>Eukaryota</taxon>
        <taxon>Fungi</taxon>
        <taxon>Fungi incertae sedis</taxon>
        <taxon>Zoopagomycota</taxon>
        <taxon>Kickxellomycotina</taxon>
        <taxon>Kickxellomycetes</taxon>
        <taxon>Kickxellales</taxon>
        <taxon>Kickxellaceae</taxon>
        <taxon>Coemansia</taxon>
    </lineage>
</organism>